<gene>
    <name evidence="1" type="ORF">QG37_00982</name>
</gene>
<protein>
    <submittedName>
        <fullName evidence="1">Uncharacterized protein</fullName>
    </submittedName>
</protein>
<comment type="caution">
    <text evidence="1">The sequence shown here is derived from an EMBL/GenBank/DDBJ whole genome shotgun (WGS) entry which is preliminary data.</text>
</comment>
<evidence type="ECO:0000313" key="1">
    <source>
        <dbReference type="EMBL" id="KNE01646.1"/>
    </source>
</evidence>
<accession>A0A0L0P6J3</accession>
<organism evidence="1 2">
    <name type="scientific">Candidozyma auris</name>
    <name type="common">Yeast</name>
    <name type="synonym">Candida auris</name>
    <dbReference type="NCBI Taxonomy" id="498019"/>
    <lineage>
        <taxon>Eukaryota</taxon>
        <taxon>Fungi</taxon>
        <taxon>Dikarya</taxon>
        <taxon>Ascomycota</taxon>
        <taxon>Saccharomycotina</taxon>
        <taxon>Pichiomycetes</taxon>
        <taxon>Metschnikowiaceae</taxon>
        <taxon>Candidozyma</taxon>
    </lineage>
</organism>
<dbReference type="Proteomes" id="UP000037122">
    <property type="component" value="Unassembled WGS sequence"/>
</dbReference>
<dbReference type="EMBL" id="LGST01000008">
    <property type="protein sequence ID" value="KNE01646.1"/>
    <property type="molecule type" value="Genomic_DNA"/>
</dbReference>
<evidence type="ECO:0000313" key="2">
    <source>
        <dbReference type="Proteomes" id="UP000037122"/>
    </source>
</evidence>
<sequence>MDKSVEGAVAAKMDGCDKVRLHEAAGWNL</sequence>
<dbReference type="AlphaFoldDB" id="A0A0L0P6J3"/>
<reference evidence="2" key="1">
    <citation type="journal article" date="2015" name="BMC Genomics">
        <title>Draft genome of a commonly misdiagnosed multidrug resistant pathogen Candida auris.</title>
        <authorList>
            <person name="Chatterjee S."/>
            <person name="Alampalli S.V."/>
            <person name="Nageshan R.K."/>
            <person name="Chettiar S.T."/>
            <person name="Joshi S."/>
            <person name="Tatu U.S."/>
        </authorList>
    </citation>
    <scope>NUCLEOTIDE SEQUENCE [LARGE SCALE GENOMIC DNA]</scope>
    <source>
        <strain evidence="2">6684</strain>
    </source>
</reference>
<name>A0A0L0P6J3_CANAR</name>
<proteinExistence type="predicted"/>